<reference evidence="3 4" key="1">
    <citation type="submission" date="2018-07" db="EMBL/GenBank/DDBJ databases">
        <authorList>
            <person name="Peeters C."/>
        </authorList>
    </citation>
    <scope>NUCLEOTIDE SEQUENCE [LARGE SCALE GENOMIC DNA]</scope>
    <source>
        <strain evidence="3 4">LMG 30378</strain>
    </source>
</reference>
<dbReference type="CDD" id="cd13578">
    <property type="entry name" value="PBP2_Bug27"/>
    <property type="match status" value="1"/>
</dbReference>
<dbReference type="OrthoDB" id="8678477at2"/>
<evidence type="ECO:0000256" key="1">
    <source>
        <dbReference type="ARBA" id="ARBA00006987"/>
    </source>
</evidence>
<comment type="similarity">
    <text evidence="1">Belongs to the UPF0065 (bug) family.</text>
</comment>
<dbReference type="RefSeq" id="WP_129246564.1">
    <property type="nucleotide sequence ID" value="NZ_UFQC01000058.1"/>
</dbReference>
<dbReference type="AlphaFoldDB" id="A0A446D0L3"/>
<dbReference type="InterPro" id="IPR042100">
    <property type="entry name" value="Bug_dom1"/>
</dbReference>
<organism evidence="3 4">
    <name type="scientific">Achromobacter veterisilvae</name>
    <dbReference type="NCBI Taxonomy" id="2069367"/>
    <lineage>
        <taxon>Bacteria</taxon>
        <taxon>Pseudomonadati</taxon>
        <taxon>Pseudomonadota</taxon>
        <taxon>Betaproteobacteria</taxon>
        <taxon>Burkholderiales</taxon>
        <taxon>Alcaligenaceae</taxon>
        <taxon>Achromobacter</taxon>
    </lineage>
</organism>
<evidence type="ECO:0000313" key="4">
    <source>
        <dbReference type="Proteomes" id="UP000289465"/>
    </source>
</evidence>
<evidence type="ECO:0000313" key="3">
    <source>
        <dbReference type="EMBL" id="SSW73640.1"/>
    </source>
</evidence>
<dbReference type="Proteomes" id="UP000289465">
    <property type="component" value="Unassembled WGS sequence"/>
</dbReference>
<evidence type="ECO:0000256" key="2">
    <source>
        <dbReference type="SAM" id="SignalP"/>
    </source>
</evidence>
<feature type="chain" id="PRO_5019359919" description="Tripartite tricarboxylate transporter family receptor" evidence="2">
    <location>
        <begin position="27"/>
        <end position="327"/>
    </location>
</feature>
<accession>A0A446D0L3</accession>
<protein>
    <recommendedName>
        <fullName evidence="5">Tripartite tricarboxylate transporter family receptor</fullName>
    </recommendedName>
</protein>
<dbReference type="InterPro" id="IPR005064">
    <property type="entry name" value="BUG"/>
</dbReference>
<evidence type="ECO:0008006" key="5">
    <source>
        <dbReference type="Google" id="ProtNLM"/>
    </source>
</evidence>
<dbReference type="PIRSF" id="PIRSF017082">
    <property type="entry name" value="YflP"/>
    <property type="match status" value="1"/>
</dbReference>
<gene>
    <name evidence="3" type="ORF">AVE30378_05986</name>
</gene>
<proteinExistence type="inferred from homology"/>
<dbReference type="SUPFAM" id="SSF53850">
    <property type="entry name" value="Periplasmic binding protein-like II"/>
    <property type="match status" value="1"/>
</dbReference>
<dbReference type="Gene3D" id="3.40.190.10">
    <property type="entry name" value="Periplasmic binding protein-like II"/>
    <property type="match status" value="1"/>
</dbReference>
<dbReference type="Pfam" id="PF03401">
    <property type="entry name" value="TctC"/>
    <property type="match status" value="1"/>
</dbReference>
<dbReference type="PANTHER" id="PTHR42928:SF5">
    <property type="entry name" value="BLR1237 PROTEIN"/>
    <property type="match status" value="1"/>
</dbReference>
<name>A0A446D0L3_9BURK</name>
<dbReference type="EMBL" id="UFQC01000058">
    <property type="protein sequence ID" value="SSW73640.1"/>
    <property type="molecule type" value="Genomic_DNA"/>
</dbReference>
<keyword evidence="2" id="KW-0732">Signal</keyword>
<sequence length="327" mass="34327">MTKPSLRRLVLAICAPLAALGLNASANSDFPSKPVRIIVPYPAGGVVDSLARLIGNKMTAKYGQPVIVENKAGAGGGIGTDYVAKSPPDGYTLLMVSPSHAVAPLFQKSIHWDPVQDFRGIAGFGAIPNVIVVHPDVAARTLSEFLELSRTSAAPATYASSGIGTSSFLAGELLVQTTHVPLTHVPYKGQPEAIHDVIAGRVDMMPMSTSLALPQIRAGKLRPLAVTTQQRASALPDVPTVAEAAGLPNYDVATWLALLAPSKTPEPVLQALSDGVAEVIAQPDVKAKFQELAIEGQPLTGAEFDRYLEKEVGAWALVVRQAGIKPN</sequence>
<feature type="signal peptide" evidence="2">
    <location>
        <begin position="1"/>
        <end position="26"/>
    </location>
</feature>
<dbReference type="PANTHER" id="PTHR42928">
    <property type="entry name" value="TRICARBOXYLATE-BINDING PROTEIN"/>
    <property type="match status" value="1"/>
</dbReference>
<dbReference type="Gene3D" id="3.40.190.150">
    <property type="entry name" value="Bordetella uptake gene, domain 1"/>
    <property type="match status" value="1"/>
</dbReference>